<protein>
    <recommendedName>
        <fullName evidence="1">RNA helicase</fullName>
        <ecNumber evidence="1">3.6.4.13</ecNumber>
    </recommendedName>
</protein>
<evidence type="ECO:0000256" key="3">
    <source>
        <dbReference type="ARBA" id="ARBA00022801"/>
    </source>
</evidence>
<gene>
    <name evidence="7" type="ORF">CYNAS_LOCUS10440</name>
</gene>
<dbReference type="Pfam" id="PF00270">
    <property type="entry name" value="DEAD"/>
    <property type="match status" value="1"/>
</dbReference>
<reference evidence="7" key="1">
    <citation type="submission" date="2023-07" db="EMBL/GenBank/DDBJ databases">
        <authorList>
            <consortium name="CYATHOMIX"/>
        </authorList>
    </citation>
    <scope>NUCLEOTIDE SEQUENCE</scope>
    <source>
        <strain evidence="7">N/A</strain>
    </source>
</reference>
<dbReference type="Proteomes" id="UP001176961">
    <property type="component" value="Unassembled WGS sequence"/>
</dbReference>
<dbReference type="PROSITE" id="PS51192">
    <property type="entry name" value="HELICASE_ATP_BIND_1"/>
    <property type="match status" value="1"/>
</dbReference>
<dbReference type="GO" id="GO:0016787">
    <property type="term" value="F:hydrolase activity"/>
    <property type="evidence" value="ECO:0007669"/>
    <property type="project" value="UniProtKB-KW"/>
</dbReference>
<dbReference type="EMBL" id="CATQJL010000223">
    <property type="protein sequence ID" value="CAJ0598457.1"/>
    <property type="molecule type" value="Genomic_DNA"/>
</dbReference>
<evidence type="ECO:0000256" key="5">
    <source>
        <dbReference type="ARBA" id="ARBA00022840"/>
    </source>
</evidence>
<dbReference type="GO" id="GO:0003724">
    <property type="term" value="F:RNA helicase activity"/>
    <property type="evidence" value="ECO:0007669"/>
    <property type="project" value="UniProtKB-EC"/>
</dbReference>
<evidence type="ECO:0000313" key="8">
    <source>
        <dbReference type="Proteomes" id="UP001176961"/>
    </source>
</evidence>
<evidence type="ECO:0000256" key="4">
    <source>
        <dbReference type="ARBA" id="ARBA00022806"/>
    </source>
</evidence>
<evidence type="ECO:0000256" key="2">
    <source>
        <dbReference type="ARBA" id="ARBA00022741"/>
    </source>
</evidence>
<dbReference type="GO" id="GO:0005524">
    <property type="term" value="F:ATP binding"/>
    <property type="evidence" value="ECO:0007669"/>
    <property type="project" value="UniProtKB-KW"/>
</dbReference>
<evidence type="ECO:0000256" key="1">
    <source>
        <dbReference type="ARBA" id="ARBA00012552"/>
    </source>
</evidence>
<dbReference type="SUPFAM" id="SSF52540">
    <property type="entry name" value="P-loop containing nucleoside triphosphate hydrolases"/>
    <property type="match status" value="1"/>
</dbReference>
<organism evidence="7 8">
    <name type="scientific">Cylicocyclus nassatus</name>
    <name type="common">Nematode worm</name>
    <dbReference type="NCBI Taxonomy" id="53992"/>
    <lineage>
        <taxon>Eukaryota</taxon>
        <taxon>Metazoa</taxon>
        <taxon>Ecdysozoa</taxon>
        <taxon>Nematoda</taxon>
        <taxon>Chromadorea</taxon>
        <taxon>Rhabditida</taxon>
        <taxon>Rhabditina</taxon>
        <taxon>Rhabditomorpha</taxon>
        <taxon>Strongyloidea</taxon>
        <taxon>Strongylidae</taxon>
        <taxon>Cylicocyclus</taxon>
    </lineage>
</organism>
<dbReference type="EC" id="3.6.4.13" evidence="1"/>
<dbReference type="GO" id="GO:0003676">
    <property type="term" value="F:nucleic acid binding"/>
    <property type="evidence" value="ECO:0007669"/>
    <property type="project" value="InterPro"/>
</dbReference>
<keyword evidence="2" id="KW-0547">Nucleotide-binding</keyword>
<dbReference type="Gene3D" id="3.40.50.300">
    <property type="entry name" value="P-loop containing nucleotide triphosphate hydrolases"/>
    <property type="match status" value="2"/>
</dbReference>
<dbReference type="InterPro" id="IPR011545">
    <property type="entry name" value="DEAD/DEAH_box_helicase_dom"/>
</dbReference>
<proteinExistence type="predicted"/>
<dbReference type="InterPro" id="IPR014001">
    <property type="entry name" value="Helicase_ATP-bd"/>
</dbReference>
<name>A0AA36GUB1_CYLNA</name>
<dbReference type="AlphaFoldDB" id="A0AA36GUB1"/>
<evidence type="ECO:0000259" key="6">
    <source>
        <dbReference type="PROSITE" id="PS51192"/>
    </source>
</evidence>
<keyword evidence="8" id="KW-1185">Reference proteome</keyword>
<keyword evidence="3" id="KW-0378">Hydrolase</keyword>
<dbReference type="InterPro" id="IPR027417">
    <property type="entry name" value="P-loop_NTPase"/>
</dbReference>
<keyword evidence="5" id="KW-0067">ATP-binding</keyword>
<dbReference type="Pfam" id="PF00271">
    <property type="entry name" value="Helicase_C"/>
    <property type="match status" value="1"/>
</dbReference>
<dbReference type="InterPro" id="IPR001650">
    <property type="entry name" value="Helicase_C-like"/>
</dbReference>
<comment type="caution">
    <text evidence="7">The sequence shown here is derived from an EMBL/GenBank/DDBJ whole genome shotgun (WGS) entry which is preliminary data.</text>
</comment>
<accession>A0AA36GUB1</accession>
<sequence>MGHAETGGGKTAAFVLPKLHYIIMGLGGGSRDSKGGRFIALVVASTRGIAKQLFDSFRKHGHQTDVKCCVLTVKLQGSRISRTSTKGVMFLSELVEHGPHTKRTRQLVSNEVHAESCSLSRIEKRQTFSATFPPDVTDLERKVLENNYVKVFNGARGRANARVKQEFVQASGICGKNDKLFGMLEEQRDELAKDGTIMRTLIFVETKKQADFVALLLTEKNMKAASINSDRPQNERERVIKQSREGTVHVLGDGCVSTRV</sequence>
<keyword evidence="4" id="KW-0347">Helicase</keyword>
<evidence type="ECO:0000313" key="7">
    <source>
        <dbReference type="EMBL" id="CAJ0598457.1"/>
    </source>
</evidence>
<feature type="domain" description="Helicase ATP-binding" evidence="6">
    <location>
        <begin position="1"/>
        <end position="150"/>
    </location>
</feature>
<dbReference type="PANTHER" id="PTHR47958">
    <property type="entry name" value="ATP-DEPENDENT RNA HELICASE DBP3"/>
    <property type="match status" value="1"/>
</dbReference>